<keyword evidence="2" id="KW-1185">Reference proteome</keyword>
<organism evidence="1 2">
    <name type="scientific">Phormidium nigroviride PCC 7112</name>
    <dbReference type="NCBI Taxonomy" id="179408"/>
    <lineage>
        <taxon>Bacteria</taxon>
        <taxon>Bacillati</taxon>
        <taxon>Cyanobacteriota</taxon>
        <taxon>Cyanophyceae</taxon>
        <taxon>Oscillatoriophycideae</taxon>
        <taxon>Oscillatoriales</taxon>
        <taxon>Oscillatoriaceae</taxon>
        <taxon>Phormidium</taxon>
    </lineage>
</organism>
<evidence type="ECO:0000313" key="2">
    <source>
        <dbReference type="Proteomes" id="UP000010478"/>
    </source>
</evidence>
<sequence>MLPFNQGQVCTCLRQYGSVKGYAVLKTINTGGFIIIPVPLCLTCLERNFETGFFTTLGLFLAHPFR</sequence>
<dbReference type="Proteomes" id="UP000010478">
    <property type="component" value="Plasmid pOSC7112.01"/>
</dbReference>
<keyword evidence="1" id="KW-0614">Plasmid</keyword>
<dbReference type="EMBL" id="CP003615">
    <property type="protein sequence ID" value="AFZ10613.1"/>
    <property type="molecule type" value="Genomic_DNA"/>
</dbReference>
<evidence type="ECO:0000313" key="1">
    <source>
        <dbReference type="EMBL" id="AFZ10613.1"/>
    </source>
</evidence>
<proteinExistence type="predicted"/>
<dbReference type="HOGENOM" id="CLU_2826999_0_0_3"/>
<reference evidence="1 2" key="1">
    <citation type="submission" date="2012-05" db="EMBL/GenBank/DDBJ databases">
        <title>Finished plasmid 1 of genome of Oscillatoria sp. PCC 7112.</title>
        <authorList>
            <consortium name="US DOE Joint Genome Institute"/>
            <person name="Gugger M."/>
            <person name="Coursin T."/>
            <person name="Rippka R."/>
            <person name="Tandeau De Marsac N."/>
            <person name="Huntemann M."/>
            <person name="Wei C.-L."/>
            <person name="Han J."/>
            <person name="Detter J.C."/>
            <person name="Han C."/>
            <person name="Tapia R."/>
            <person name="Davenport K."/>
            <person name="Daligault H."/>
            <person name="Erkkila T."/>
            <person name="Gu W."/>
            <person name="Munk A.C.C."/>
            <person name="Teshima H."/>
            <person name="Xu Y."/>
            <person name="Chain P."/>
            <person name="Chen A."/>
            <person name="Krypides N."/>
            <person name="Mavromatis K."/>
            <person name="Markowitz V."/>
            <person name="Szeto E."/>
            <person name="Ivanova N."/>
            <person name="Mikhailova N."/>
            <person name="Ovchinnikova G."/>
            <person name="Pagani I."/>
            <person name="Pati A."/>
            <person name="Goodwin L."/>
            <person name="Peters L."/>
            <person name="Pitluck S."/>
            <person name="Woyke T."/>
            <person name="Kerfeld C."/>
        </authorList>
    </citation>
    <scope>NUCLEOTIDE SEQUENCE [LARGE SCALE GENOMIC DNA]</scope>
    <source>
        <strain evidence="1 2">PCC 7112</strain>
        <plasmid evidence="1 2">pOSC7112.01</plasmid>
    </source>
</reference>
<dbReference type="KEGG" id="oni:Osc7112_6468"/>
<geneLocation type="plasmid" evidence="1 2">
    <name>pOSC7112.01</name>
</geneLocation>
<name>K9VRA6_9CYAN</name>
<accession>K9VRA6</accession>
<dbReference type="AlphaFoldDB" id="K9VRA6"/>
<gene>
    <name evidence="1" type="ORF">Osc7112_6468</name>
</gene>
<protein>
    <submittedName>
        <fullName evidence="1">Uncharacterized protein</fullName>
    </submittedName>
</protein>